<name>A0ABS7JPB6_9HELI</name>
<keyword evidence="1" id="KW-1133">Transmembrane helix</keyword>
<comment type="caution">
    <text evidence="2">The sequence shown here is derived from an EMBL/GenBank/DDBJ whole genome shotgun (WGS) entry which is preliminary data.</text>
</comment>
<evidence type="ECO:0000256" key="1">
    <source>
        <dbReference type="SAM" id="Phobius"/>
    </source>
</evidence>
<feature type="transmembrane region" description="Helical" evidence="1">
    <location>
        <begin position="39"/>
        <end position="59"/>
    </location>
</feature>
<dbReference type="Proteomes" id="UP000700059">
    <property type="component" value="Unassembled WGS sequence"/>
</dbReference>
<accession>A0ABS7JPB6</accession>
<evidence type="ECO:0000313" key="3">
    <source>
        <dbReference type="Proteomes" id="UP000700059"/>
    </source>
</evidence>
<keyword evidence="3" id="KW-1185">Reference proteome</keyword>
<organism evidence="2 3">
    <name type="scientific">Helicobacter turcicus</name>
    <dbReference type="NCBI Taxonomy" id="2867412"/>
    <lineage>
        <taxon>Bacteria</taxon>
        <taxon>Pseudomonadati</taxon>
        <taxon>Campylobacterota</taxon>
        <taxon>Epsilonproteobacteria</taxon>
        <taxon>Campylobacterales</taxon>
        <taxon>Helicobacteraceae</taxon>
        <taxon>Helicobacter</taxon>
    </lineage>
</organism>
<feature type="transmembrane region" description="Helical" evidence="1">
    <location>
        <begin position="16"/>
        <end position="33"/>
    </location>
</feature>
<dbReference type="EMBL" id="JAIGYQ010000010">
    <property type="protein sequence ID" value="MBX7491251.1"/>
    <property type="molecule type" value="Genomic_DNA"/>
</dbReference>
<sequence length="87" mass="10361">MRLDEEKERLADLRRYQNYCILGVVGLISWLFVDKLQDEILSICAAILLVFFIFSAWFLSIKISEKYEIIGKLDRNESKDRDKKCKR</sequence>
<protein>
    <submittedName>
        <fullName evidence="2">Uncharacterized protein</fullName>
    </submittedName>
</protein>
<dbReference type="RefSeq" id="WP_221532511.1">
    <property type="nucleotide sequence ID" value="NZ_JAIGYP010000010.1"/>
</dbReference>
<keyword evidence="1" id="KW-0812">Transmembrane</keyword>
<reference evidence="2 3" key="1">
    <citation type="submission" date="2021-08" db="EMBL/GenBank/DDBJ databases">
        <title>Helicobacter spp. isolated from feces of Anatolian Ground Squirrel (Spermophilus xanthoprymnus) in Turkey.</title>
        <authorList>
            <person name="Aydin F."/>
            <person name="Abay S."/>
            <person name="Kayman T."/>
            <person name="Karakaya E."/>
            <person name="Saticioglu I.B."/>
        </authorList>
    </citation>
    <scope>NUCLEOTIDE SEQUENCE [LARGE SCALE GENOMIC DNA]</scope>
    <source>
        <strain evidence="2 3">Faydin-H70</strain>
    </source>
</reference>
<proteinExistence type="predicted"/>
<gene>
    <name evidence="2" type="ORF">K4G57_07240</name>
</gene>
<evidence type="ECO:0000313" key="2">
    <source>
        <dbReference type="EMBL" id="MBX7491251.1"/>
    </source>
</evidence>
<keyword evidence="1" id="KW-0472">Membrane</keyword>